<evidence type="ECO:0000256" key="1">
    <source>
        <dbReference type="SAM" id="MobiDB-lite"/>
    </source>
</evidence>
<reference evidence="2 3" key="1">
    <citation type="submission" date="2023-01" db="EMBL/GenBank/DDBJ databases">
        <title>Analysis of 21 Apiospora genomes using comparative genomics revels a genus with tremendous synthesis potential of carbohydrate active enzymes and secondary metabolites.</title>
        <authorList>
            <person name="Sorensen T."/>
        </authorList>
    </citation>
    <scope>NUCLEOTIDE SEQUENCE [LARGE SCALE GENOMIC DNA]</scope>
    <source>
        <strain evidence="2 3">CBS 20057</strain>
    </source>
</reference>
<proteinExistence type="predicted"/>
<sequence length="90" mass="9529">MPTDSAYQTGKSSSSLKAHRLAVEYCKETSIPEGAELAAGVVSMFLGLNAAETTAHETYSSLHVIVSSARVKKGHRPGQNWGRPGVDPDS</sequence>
<dbReference type="Proteomes" id="UP001396898">
    <property type="component" value="Unassembled WGS sequence"/>
</dbReference>
<evidence type="ECO:0000313" key="2">
    <source>
        <dbReference type="EMBL" id="KAK8027543.1"/>
    </source>
</evidence>
<evidence type="ECO:0000313" key="3">
    <source>
        <dbReference type="Proteomes" id="UP001396898"/>
    </source>
</evidence>
<name>A0ABR1S6Z8_9PEZI</name>
<organism evidence="2 3">
    <name type="scientific">Apiospora marii</name>
    <dbReference type="NCBI Taxonomy" id="335849"/>
    <lineage>
        <taxon>Eukaryota</taxon>
        <taxon>Fungi</taxon>
        <taxon>Dikarya</taxon>
        <taxon>Ascomycota</taxon>
        <taxon>Pezizomycotina</taxon>
        <taxon>Sordariomycetes</taxon>
        <taxon>Xylariomycetidae</taxon>
        <taxon>Amphisphaeriales</taxon>
        <taxon>Apiosporaceae</taxon>
        <taxon>Apiospora</taxon>
    </lineage>
</organism>
<gene>
    <name evidence="2" type="ORF">PG991_004599</name>
</gene>
<dbReference type="EMBL" id="JAQQWI010000007">
    <property type="protein sequence ID" value="KAK8027543.1"/>
    <property type="molecule type" value="Genomic_DNA"/>
</dbReference>
<keyword evidence="3" id="KW-1185">Reference proteome</keyword>
<protein>
    <submittedName>
        <fullName evidence="2">Uncharacterized protein</fullName>
    </submittedName>
</protein>
<comment type="caution">
    <text evidence="2">The sequence shown here is derived from an EMBL/GenBank/DDBJ whole genome shotgun (WGS) entry which is preliminary data.</text>
</comment>
<accession>A0ABR1S6Z8</accession>
<feature type="region of interest" description="Disordered" evidence="1">
    <location>
        <begin position="71"/>
        <end position="90"/>
    </location>
</feature>